<organism evidence="2 3">
    <name type="scientific">Candidatus Nomurabacteria bacterium GW2011_GWE1_35_16</name>
    <dbReference type="NCBI Taxonomy" id="1618761"/>
    <lineage>
        <taxon>Bacteria</taxon>
        <taxon>Candidatus Nomuraibacteriota</taxon>
    </lineage>
</organism>
<keyword evidence="1" id="KW-1133">Transmembrane helix</keyword>
<evidence type="ECO:0000256" key="1">
    <source>
        <dbReference type="SAM" id="Phobius"/>
    </source>
</evidence>
<protein>
    <submittedName>
        <fullName evidence="2">Uncharacterized protein</fullName>
    </submittedName>
</protein>
<gene>
    <name evidence="2" type="ORF">UR64_C0017G0010</name>
</gene>
<name>A0A0G0BQB9_9BACT</name>
<dbReference type="AlphaFoldDB" id="A0A0G0BQB9"/>
<comment type="caution">
    <text evidence="2">The sequence shown here is derived from an EMBL/GenBank/DDBJ whole genome shotgun (WGS) entry which is preliminary data.</text>
</comment>
<proteinExistence type="predicted"/>
<feature type="transmembrane region" description="Helical" evidence="1">
    <location>
        <begin position="63"/>
        <end position="84"/>
    </location>
</feature>
<reference evidence="2 3" key="1">
    <citation type="journal article" date="2015" name="Nature">
        <title>rRNA introns, odd ribosomes, and small enigmatic genomes across a large radiation of phyla.</title>
        <authorList>
            <person name="Brown C.T."/>
            <person name="Hug L.A."/>
            <person name="Thomas B.C."/>
            <person name="Sharon I."/>
            <person name="Castelle C.J."/>
            <person name="Singh A."/>
            <person name="Wilkins M.J."/>
            <person name="Williams K.H."/>
            <person name="Banfield J.F."/>
        </authorList>
    </citation>
    <scope>NUCLEOTIDE SEQUENCE [LARGE SCALE GENOMIC DNA]</scope>
</reference>
<accession>A0A0G0BQB9</accession>
<sequence length="306" mass="34695">MDENKTQTNNKGNLKTVRTYLSDMADTVRANEISVIKVALAEQNKQAREDLYRKVEGTPVKKIFWFIGGLVFIAGAIYGSTFLFKEKAIKETPQIIMRKGDSLISYDEISTLTLVDTENLISKINTSKKEGSKVSKIDSIKFISLVKEIDGSKELIKIEDIFLGMKSTAPSSLIRSLSNSYMIGTYTKNGTGSTGTTDSNPNLFLIFQSTDYSYTYAGMLEWEKTMAGDMFDLFEFNTNDNKIEINKRKWRDIIISNKDARVLFNENNKPIIYYIFIDKENLVITDSVDAIKEIISKLIIKNIKPL</sequence>
<keyword evidence="1" id="KW-0472">Membrane</keyword>
<dbReference type="EMBL" id="LBPY01000017">
    <property type="protein sequence ID" value="KKP65851.1"/>
    <property type="molecule type" value="Genomic_DNA"/>
</dbReference>
<dbReference type="Proteomes" id="UP000034952">
    <property type="component" value="Unassembled WGS sequence"/>
</dbReference>
<keyword evidence="1" id="KW-0812">Transmembrane</keyword>
<evidence type="ECO:0000313" key="2">
    <source>
        <dbReference type="EMBL" id="KKP65851.1"/>
    </source>
</evidence>
<evidence type="ECO:0000313" key="3">
    <source>
        <dbReference type="Proteomes" id="UP000034952"/>
    </source>
</evidence>